<dbReference type="Proteomes" id="UP000243799">
    <property type="component" value="Unassembled WGS sequence"/>
</dbReference>
<keyword evidence="3" id="KW-1185">Reference proteome</keyword>
<proteinExistence type="predicted"/>
<dbReference type="STRING" id="490629.SAMN05216266_104173"/>
<dbReference type="AlphaFoldDB" id="A0A1I0Y1H0"/>
<dbReference type="EMBL" id="FOKG01000004">
    <property type="protein sequence ID" value="SFB07125.1"/>
    <property type="molecule type" value="Genomic_DNA"/>
</dbReference>
<accession>A0A1I0Y1H0</accession>
<dbReference type="Pfam" id="PF19054">
    <property type="entry name" value="DUF5753"/>
    <property type="match status" value="1"/>
</dbReference>
<organism evidence="2 3">
    <name type="scientific">Amycolatopsis marina</name>
    <dbReference type="NCBI Taxonomy" id="490629"/>
    <lineage>
        <taxon>Bacteria</taxon>
        <taxon>Bacillati</taxon>
        <taxon>Actinomycetota</taxon>
        <taxon>Actinomycetes</taxon>
        <taxon>Pseudonocardiales</taxon>
        <taxon>Pseudonocardiaceae</taxon>
        <taxon>Amycolatopsis</taxon>
    </lineage>
</organism>
<evidence type="ECO:0000313" key="2">
    <source>
        <dbReference type="EMBL" id="SFB07125.1"/>
    </source>
</evidence>
<dbReference type="InterPro" id="IPR043917">
    <property type="entry name" value="DUF5753"/>
</dbReference>
<reference evidence="3" key="1">
    <citation type="submission" date="2016-10" db="EMBL/GenBank/DDBJ databases">
        <authorList>
            <person name="Varghese N."/>
            <person name="Submissions S."/>
        </authorList>
    </citation>
    <scope>NUCLEOTIDE SEQUENCE [LARGE SCALE GENOMIC DNA]</scope>
    <source>
        <strain evidence="3">CGMCC 4.3568</strain>
    </source>
</reference>
<evidence type="ECO:0000313" key="3">
    <source>
        <dbReference type="Proteomes" id="UP000243799"/>
    </source>
</evidence>
<gene>
    <name evidence="2" type="ORF">SAMN05216266_104173</name>
</gene>
<evidence type="ECO:0000259" key="1">
    <source>
        <dbReference type="Pfam" id="PF19054"/>
    </source>
</evidence>
<protein>
    <recommendedName>
        <fullName evidence="1">DUF5753 domain-containing protein</fullName>
    </recommendedName>
</protein>
<feature type="domain" description="DUF5753" evidence="1">
    <location>
        <begin position="1"/>
        <end position="52"/>
    </location>
</feature>
<name>A0A1I0Y1H0_9PSEU</name>
<sequence>MDFAEFKPVVYLDSETSCLFLEESREIAAYRRVLNGLADKSLSEGQSRELIANLATELYSSGEDRDEQA</sequence>